<keyword evidence="2" id="KW-0732">Signal</keyword>
<dbReference type="AlphaFoldDB" id="A0A498HYC2"/>
<dbReference type="EMBL" id="RDQH01000341">
    <property type="protein sequence ID" value="RXH75629.1"/>
    <property type="molecule type" value="Genomic_DNA"/>
</dbReference>
<evidence type="ECO:0000313" key="3">
    <source>
        <dbReference type="EMBL" id="RXH75629.1"/>
    </source>
</evidence>
<dbReference type="Proteomes" id="UP000290289">
    <property type="component" value="Chromosome 15"/>
</dbReference>
<feature type="region of interest" description="Disordered" evidence="1">
    <location>
        <begin position="99"/>
        <end position="154"/>
    </location>
</feature>
<gene>
    <name evidence="3" type="ORF">DVH24_039328</name>
</gene>
<feature type="compositionally biased region" description="Polar residues" evidence="1">
    <location>
        <begin position="109"/>
        <end position="121"/>
    </location>
</feature>
<evidence type="ECO:0000313" key="4">
    <source>
        <dbReference type="Proteomes" id="UP000290289"/>
    </source>
</evidence>
<sequence>MLNWLDYISILFILLQPNCTMSSDNSTDGSCKSRRVLSDLTNRPIKRGLSMVSAASGAKSRDEFGKIVDLENRGSKFAKQLSLGVEDLVGEKCKTKTGADCNPEALSSPKGTQESVFSPTYSDIDDSSNDNSDSVTLTMSNDMGERSSDSGANAGSALEVSDALMDNCSSIASISKCSGMSKKDCCGGGGKCQYDKPGHISEVNQSGPLYEGLVTVVRGNNEKDLGGGKVATTKYDSNEWSRLPRSQSCSKSHEFKKLERCTTLKGGGSADLNVGDDLLKDCSCSFCLKAAHILSDLQYQDIKGRIAALKRSKKEASVLVEKSVRGKEINTKGQLHPNKASKSEYDLSSQWRSLFLNMKDVLVHESNHLEDCYVSLKNLRDNCKTELEITSGMPSEKQ</sequence>
<feature type="chain" id="PRO_5019840877" evidence="2">
    <location>
        <begin position="23"/>
        <end position="398"/>
    </location>
</feature>
<dbReference type="PANTHER" id="PTHR33924:SF1">
    <property type="entry name" value="DNA-DIRECTED RNA POLYMERASE SUBUNIT BETA"/>
    <property type="match status" value="1"/>
</dbReference>
<comment type="caution">
    <text evidence="3">The sequence shown here is derived from an EMBL/GenBank/DDBJ whole genome shotgun (WGS) entry which is preliminary data.</text>
</comment>
<evidence type="ECO:0000256" key="2">
    <source>
        <dbReference type="SAM" id="SignalP"/>
    </source>
</evidence>
<reference evidence="3 4" key="1">
    <citation type="submission" date="2018-10" db="EMBL/GenBank/DDBJ databases">
        <title>A high-quality apple genome assembly.</title>
        <authorList>
            <person name="Hu J."/>
        </authorList>
    </citation>
    <scope>NUCLEOTIDE SEQUENCE [LARGE SCALE GENOMIC DNA]</scope>
    <source>
        <strain evidence="4">cv. HFTH1</strain>
        <tissue evidence="3">Young leaf</tissue>
    </source>
</reference>
<feature type="signal peptide" evidence="2">
    <location>
        <begin position="1"/>
        <end position="22"/>
    </location>
</feature>
<evidence type="ECO:0000256" key="1">
    <source>
        <dbReference type="SAM" id="MobiDB-lite"/>
    </source>
</evidence>
<proteinExistence type="predicted"/>
<keyword evidence="4" id="KW-1185">Reference proteome</keyword>
<name>A0A498HYC2_MALDO</name>
<organism evidence="3 4">
    <name type="scientific">Malus domestica</name>
    <name type="common">Apple</name>
    <name type="synonym">Pyrus malus</name>
    <dbReference type="NCBI Taxonomy" id="3750"/>
    <lineage>
        <taxon>Eukaryota</taxon>
        <taxon>Viridiplantae</taxon>
        <taxon>Streptophyta</taxon>
        <taxon>Embryophyta</taxon>
        <taxon>Tracheophyta</taxon>
        <taxon>Spermatophyta</taxon>
        <taxon>Magnoliopsida</taxon>
        <taxon>eudicotyledons</taxon>
        <taxon>Gunneridae</taxon>
        <taxon>Pentapetalae</taxon>
        <taxon>rosids</taxon>
        <taxon>fabids</taxon>
        <taxon>Rosales</taxon>
        <taxon>Rosaceae</taxon>
        <taxon>Amygdaloideae</taxon>
        <taxon>Maleae</taxon>
        <taxon>Malus</taxon>
    </lineage>
</organism>
<protein>
    <submittedName>
        <fullName evidence="3">Uncharacterized protein</fullName>
    </submittedName>
</protein>
<dbReference type="PANTHER" id="PTHR33924">
    <property type="entry name" value="CATION-TRANSPORTING ATPASE"/>
    <property type="match status" value="1"/>
</dbReference>
<accession>A0A498HYC2</accession>